<keyword evidence="11 16" id="KW-0472">Membrane</keyword>
<evidence type="ECO:0000313" key="18">
    <source>
        <dbReference type="EMBL" id="KAK8564442.1"/>
    </source>
</evidence>
<evidence type="ECO:0000256" key="4">
    <source>
        <dbReference type="ARBA" id="ARBA00022527"/>
    </source>
</evidence>
<feature type="binding site" evidence="14">
    <location>
        <position position="359"/>
    </location>
    <ligand>
        <name>ATP</name>
        <dbReference type="ChEBI" id="CHEBI:30616"/>
    </ligand>
</feature>
<keyword evidence="19" id="KW-1185">Reference proteome</keyword>
<feature type="region of interest" description="Disordered" evidence="15">
    <location>
        <begin position="265"/>
        <end position="293"/>
    </location>
</feature>
<evidence type="ECO:0000256" key="15">
    <source>
        <dbReference type="SAM" id="MobiDB-lite"/>
    </source>
</evidence>
<protein>
    <recommendedName>
        <fullName evidence="2">non-specific serine/threonine protein kinase</fullName>
        <ecNumber evidence="2">2.7.11.1</ecNumber>
    </recommendedName>
</protein>
<name>A0ABR2ER00_9ROSI</name>
<evidence type="ECO:0000256" key="8">
    <source>
        <dbReference type="ARBA" id="ARBA00022777"/>
    </source>
</evidence>
<feature type="compositionally biased region" description="Basic and acidic residues" evidence="15">
    <location>
        <begin position="1"/>
        <end position="12"/>
    </location>
</feature>
<keyword evidence="9 14" id="KW-0067">ATP-binding</keyword>
<dbReference type="Proteomes" id="UP001472677">
    <property type="component" value="Unassembled WGS sequence"/>
</dbReference>
<proteinExistence type="predicted"/>
<evidence type="ECO:0000256" key="13">
    <source>
        <dbReference type="ARBA" id="ARBA00048679"/>
    </source>
</evidence>
<evidence type="ECO:0000256" key="7">
    <source>
        <dbReference type="ARBA" id="ARBA00022741"/>
    </source>
</evidence>
<keyword evidence="4" id="KW-0723">Serine/threonine-protein kinase</keyword>
<reference evidence="18 19" key="1">
    <citation type="journal article" date="2024" name="G3 (Bethesda)">
        <title>Genome assembly of Hibiscus sabdariffa L. provides insights into metabolisms of medicinal natural products.</title>
        <authorList>
            <person name="Kim T."/>
        </authorList>
    </citation>
    <scope>NUCLEOTIDE SEQUENCE [LARGE SCALE GENOMIC DNA]</scope>
    <source>
        <strain evidence="18">TK-2024</strain>
        <tissue evidence="18">Old leaves</tissue>
    </source>
</reference>
<dbReference type="SMART" id="SM00220">
    <property type="entry name" value="S_TKc"/>
    <property type="match status" value="1"/>
</dbReference>
<dbReference type="Gene3D" id="3.30.200.20">
    <property type="entry name" value="Phosphorylase Kinase, domain 1"/>
    <property type="match status" value="1"/>
</dbReference>
<evidence type="ECO:0000313" key="19">
    <source>
        <dbReference type="Proteomes" id="UP001472677"/>
    </source>
</evidence>
<feature type="region of interest" description="Disordered" evidence="15">
    <location>
        <begin position="1"/>
        <end position="226"/>
    </location>
</feature>
<dbReference type="PRINTS" id="PR01217">
    <property type="entry name" value="PRICHEXTENSN"/>
</dbReference>
<dbReference type="InterPro" id="IPR000719">
    <property type="entry name" value="Prot_kinase_dom"/>
</dbReference>
<evidence type="ECO:0000256" key="10">
    <source>
        <dbReference type="ARBA" id="ARBA00022989"/>
    </source>
</evidence>
<dbReference type="InterPro" id="IPR008271">
    <property type="entry name" value="Ser/Thr_kinase_AS"/>
</dbReference>
<feature type="compositionally biased region" description="Gly residues" evidence="15">
    <location>
        <begin position="696"/>
        <end position="707"/>
    </location>
</feature>
<feature type="compositionally biased region" description="Low complexity" evidence="15">
    <location>
        <begin position="167"/>
        <end position="220"/>
    </location>
</feature>
<dbReference type="PANTHER" id="PTHR47982:SF44">
    <property type="entry name" value="PROLINE-RICH RECEPTOR-LIKE PROTEIN KINASE PERK13-RELATED"/>
    <property type="match status" value="1"/>
</dbReference>
<comment type="catalytic activity">
    <reaction evidence="13">
        <text>L-seryl-[protein] + ATP = O-phospho-L-seryl-[protein] + ADP + H(+)</text>
        <dbReference type="Rhea" id="RHEA:17989"/>
        <dbReference type="Rhea" id="RHEA-COMP:9863"/>
        <dbReference type="Rhea" id="RHEA-COMP:11604"/>
        <dbReference type="ChEBI" id="CHEBI:15378"/>
        <dbReference type="ChEBI" id="CHEBI:29999"/>
        <dbReference type="ChEBI" id="CHEBI:30616"/>
        <dbReference type="ChEBI" id="CHEBI:83421"/>
        <dbReference type="ChEBI" id="CHEBI:456216"/>
        <dbReference type="EC" id="2.7.11.1"/>
    </reaction>
</comment>
<dbReference type="EMBL" id="JBBPBM010000011">
    <property type="protein sequence ID" value="KAK8564442.1"/>
    <property type="molecule type" value="Genomic_DNA"/>
</dbReference>
<comment type="caution">
    <text evidence="18">The sequence shown here is derived from an EMBL/GenBank/DDBJ whole genome shotgun (WGS) entry which is preliminary data.</text>
</comment>
<keyword evidence="3" id="KW-1003">Cell membrane</keyword>
<dbReference type="PANTHER" id="PTHR47982">
    <property type="entry name" value="PROLINE-RICH RECEPTOR-LIKE PROTEIN KINASE PERK4"/>
    <property type="match status" value="1"/>
</dbReference>
<evidence type="ECO:0000256" key="11">
    <source>
        <dbReference type="ARBA" id="ARBA00023136"/>
    </source>
</evidence>
<feature type="compositionally biased region" description="Pro residues" evidence="15">
    <location>
        <begin position="52"/>
        <end position="72"/>
    </location>
</feature>
<keyword evidence="10 16" id="KW-1133">Transmembrane helix</keyword>
<evidence type="ECO:0000256" key="14">
    <source>
        <dbReference type="PROSITE-ProRule" id="PRU10141"/>
    </source>
</evidence>
<evidence type="ECO:0000256" key="2">
    <source>
        <dbReference type="ARBA" id="ARBA00012513"/>
    </source>
</evidence>
<feature type="transmembrane region" description="Helical" evidence="16">
    <location>
        <begin position="235"/>
        <end position="257"/>
    </location>
</feature>
<evidence type="ECO:0000256" key="9">
    <source>
        <dbReference type="ARBA" id="ARBA00022840"/>
    </source>
</evidence>
<feature type="domain" description="Protein kinase" evidence="17">
    <location>
        <begin position="331"/>
        <end position="606"/>
    </location>
</feature>
<evidence type="ECO:0000256" key="6">
    <source>
        <dbReference type="ARBA" id="ARBA00022692"/>
    </source>
</evidence>
<feature type="compositionally biased region" description="Pro residues" evidence="15">
    <location>
        <begin position="97"/>
        <end position="143"/>
    </location>
</feature>
<accession>A0ABR2ER00</accession>
<feature type="compositionally biased region" description="Low complexity" evidence="15">
    <location>
        <begin position="73"/>
        <end position="96"/>
    </location>
</feature>
<keyword evidence="7 14" id="KW-0547">Nucleotide-binding</keyword>
<dbReference type="SUPFAM" id="SSF56112">
    <property type="entry name" value="Protein kinase-like (PK-like)"/>
    <property type="match status" value="1"/>
</dbReference>
<evidence type="ECO:0000256" key="5">
    <source>
        <dbReference type="ARBA" id="ARBA00022679"/>
    </source>
</evidence>
<gene>
    <name evidence="18" type="ORF">V6N12_036566</name>
</gene>
<feature type="compositionally biased region" description="Pro residues" evidence="15">
    <location>
        <begin position="157"/>
        <end position="166"/>
    </location>
</feature>
<keyword evidence="8" id="KW-0418">Kinase</keyword>
<dbReference type="InterPro" id="IPR047117">
    <property type="entry name" value="PERK1-13-like"/>
</dbReference>
<evidence type="ECO:0000256" key="1">
    <source>
        <dbReference type="ARBA" id="ARBA00004162"/>
    </source>
</evidence>
<feature type="compositionally biased region" description="Polar residues" evidence="15">
    <location>
        <begin position="678"/>
        <end position="692"/>
    </location>
</feature>
<evidence type="ECO:0000256" key="12">
    <source>
        <dbReference type="ARBA" id="ARBA00047899"/>
    </source>
</evidence>
<dbReference type="Pfam" id="PF07714">
    <property type="entry name" value="PK_Tyr_Ser-Thr"/>
    <property type="match status" value="1"/>
</dbReference>
<dbReference type="PROSITE" id="PS50011">
    <property type="entry name" value="PROTEIN_KINASE_DOM"/>
    <property type="match status" value="1"/>
</dbReference>
<keyword evidence="6 16" id="KW-0812">Transmembrane</keyword>
<sequence length="707" mass="75476">MTESEESLKLEDNSSSPSPPQSSDSNSDSGNDNSSSSPPPDSNSNSNSSSPSPSPDKSPTSPPPPPSPPPSSKSPSPAESPSESPPSTSSSSSDSPPSSPPPPPPPQQQSPPPPSPPAEVTPPLSPPPPPPPNPQSPPPPPPSNNSSEGTKQSLLPPSKPTPPPPISSETTKSPAISPPSTNTSTKSSPGSSHPPLAPSAPSTNQGSSNSPSPSAGGSKNETQDNNKVTKSQYEVIIDAAVAGALFAAVFIALFFIVRRRRDKKQQALPGNYTPPPGNIEVKSDTPGRGSPMLNNFEGQRVQFYHSPESGIIAGSKTHFTYEELMEMTNGFSHENIIGEGGFGCVYKGQLPDGKFVAIKRLKVGGGQGDREFKAEVEIISRIHHRHLVSLVGYCIAENQRLLIYDFVGNKTLEHHLHGKDKPVLEWPKRVKIAIGAAKGVAYLHEDCQPRIIHRDIKSANILLEDDFEAQVADFGLARLNDTSQTHVSTRVMGTFGYLAPEYASSGKLTDRSDVFSFGVVLLELITGRKSVDPTQPLGDESLVEWARPRLIQALESGDCSELIDPRLEKHYVESEVLMMIEAAAACVRHSAAKRPRMALVVRALDFDGSDLSNGVKVGESVTFDSGKYSDEISLFRKMAFGIDTGSECDIYSEDFSYRGMSHGHASWKSEYSSSEFTSGESEIQPFNKSGTYSDGGASGSYGNGRFK</sequence>
<organism evidence="18 19">
    <name type="scientific">Hibiscus sabdariffa</name>
    <name type="common">roselle</name>
    <dbReference type="NCBI Taxonomy" id="183260"/>
    <lineage>
        <taxon>Eukaryota</taxon>
        <taxon>Viridiplantae</taxon>
        <taxon>Streptophyta</taxon>
        <taxon>Embryophyta</taxon>
        <taxon>Tracheophyta</taxon>
        <taxon>Spermatophyta</taxon>
        <taxon>Magnoliopsida</taxon>
        <taxon>eudicotyledons</taxon>
        <taxon>Gunneridae</taxon>
        <taxon>Pentapetalae</taxon>
        <taxon>rosids</taxon>
        <taxon>malvids</taxon>
        <taxon>Malvales</taxon>
        <taxon>Malvaceae</taxon>
        <taxon>Malvoideae</taxon>
        <taxon>Hibiscus</taxon>
    </lineage>
</organism>
<keyword evidence="5" id="KW-0808">Transferase</keyword>
<comment type="subcellular location">
    <subcellularLocation>
        <location evidence="1">Cell membrane</location>
        <topology evidence="1">Single-pass membrane protein</topology>
    </subcellularLocation>
</comment>
<feature type="region of interest" description="Disordered" evidence="15">
    <location>
        <begin position="678"/>
        <end position="707"/>
    </location>
</feature>
<dbReference type="InterPro" id="IPR017441">
    <property type="entry name" value="Protein_kinase_ATP_BS"/>
</dbReference>
<dbReference type="PROSITE" id="PS00108">
    <property type="entry name" value="PROTEIN_KINASE_ST"/>
    <property type="match status" value="1"/>
</dbReference>
<dbReference type="InterPro" id="IPR011009">
    <property type="entry name" value="Kinase-like_dom_sf"/>
</dbReference>
<dbReference type="PROSITE" id="PS00107">
    <property type="entry name" value="PROTEIN_KINASE_ATP"/>
    <property type="match status" value="1"/>
</dbReference>
<evidence type="ECO:0000259" key="17">
    <source>
        <dbReference type="PROSITE" id="PS50011"/>
    </source>
</evidence>
<dbReference type="CDD" id="cd14066">
    <property type="entry name" value="STKc_IRAK"/>
    <property type="match status" value="1"/>
</dbReference>
<dbReference type="Gene3D" id="1.10.510.10">
    <property type="entry name" value="Transferase(Phosphotransferase) domain 1"/>
    <property type="match status" value="1"/>
</dbReference>
<comment type="catalytic activity">
    <reaction evidence="12">
        <text>L-threonyl-[protein] + ATP = O-phospho-L-threonyl-[protein] + ADP + H(+)</text>
        <dbReference type="Rhea" id="RHEA:46608"/>
        <dbReference type="Rhea" id="RHEA-COMP:11060"/>
        <dbReference type="Rhea" id="RHEA-COMP:11605"/>
        <dbReference type="ChEBI" id="CHEBI:15378"/>
        <dbReference type="ChEBI" id="CHEBI:30013"/>
        <dbReference type="ChEBI" id="CHEBI:30616"/>
        <dbReference type="ChEBI" id="CHEBI:61977"/>
        <dbReference type="ChEBI" id="CHEBI:456216"/>
        <dbReference type="EC" id="2.7.11.1"/>
    </reaction>
</comment>
<feature type="compositionally biased region" description="Low complexity" evidence="15">
    <location>
        <begin position="13"/>
        <end position="51"/>
    </location>
</feature>
<evidence type="ECO:0000256" key="3">
    <source>
        <dbReference type="ARBA" id="ARBA00022475"/>
    </source>
</evidence>
<dbReference type="InterPro" id="IPR001245">
    <property type="entry name" value="Ser-Thr/Tyr_kinase_cat_dom"/>
</dbReference>
<dbReference type="EC" id="2.7.11.1" evidence="2"/>
<evidence type="ECO:0000256" key="16">
    <source>
        <dbReference type="SAM" id="Phobius"/>
    </source>
</evidence>